<comment type="caution">
    <text evidence="1">The sequence shown here is derived from an EMBL/GenBank/DDBJ whole genome shotgun (WGS) entry which is preliminary data.</text>
</comment>
<protein>
    <submittedName>
        <fullName evidence="1">Uncharacterized protein</fullName>
    </submittedName>
</protein>
<reference evidence="1 2" key="1">
    <citation type="submission" date="2020-05" db="EMBL/GenBank/DDBJ databases">
        <title>Horizontal transmission and recombination maintain forever young bacterial symbiont genomes.</title>
        <authorList>
            <person name="Russell S.L."/>
            <person name="Pepper-Tunick E."/>
            <person name="Svedberg J."/>
            <person name="Byrne A."/>
            <person name="Ruelas Castillo J."/>
            <person name="Vollmers C."/>
            <person name="Beinart R.A."/>
            <person name="Corbett-Detig R."/>
        </authorList>
    </citation>
    <scope>NUCLEOTIDE SEQUENCE [LARGE SCALE GENOMIC DNA]</scope>
    <source>
        <strain evidence="1">455</strain>
    </source>
</reference>
<evidence type="ECO:0000313" key="1">
    <source>
        <dbReference type="EMBL" id="NYT28750.1"/>
    </source>
</evidence>
<accession>A0A853F9E0</accession>
<dbReference type="Proteomes" id="UP000568751">
    <property type="component" value="Unassembled WGS sequence"/>
</dbReference>
<evidence type="ECO:0000313" key="2">
    <source>
        <dbReference type="Proteomes" id="UP000568751"/>
    </source>
</evidence>
<dbReference type="EMBL" id="JACCHT010000022">
    <property type="protein sequence ID" value="NYT28750.1"/>
    <property type="molecule type" value="Genomic_DNA"/>
</dbReference>
<organism evidence="1 2">
    <name type="scientific">Candidatus Thiodubiliella endoseptemdiera</name>
    <dbReference type="NCBI Taxonomy" id="2738886"/>
    <lineage>
        <taxon>Bacteria</taxon>
        <taxon>Pseudomonadati</taxon>
        <taxon>Pseudomonadota</taxon>
        <taxon>Gammaproteobacteria</taxon>
        <taxon>Candidatus Pseudothioglobaceae</taxon>
        <taxon>Candidatus Thiodubiliella</taxon>
    </lineage>
</organism>
<feature type="non-terminal residue" evidence="1">
    <location>
        <position position="1"/>
    </location>
</feature>
<dbReference type="AlphaFoldDB" id="A0A853F9E0"/>
<name>A0A853F9E0_9GAMM</name>
<gene>
    <name evidence="1" type="ORF">H0A76_13405</name>
</gene>
<proteinExistence type="predicted"/>
<sequence>LSDSKARNLRDEVARGIEKDIVWWYKGGATTEKQYDFLCDNLEIKLHRYPNIVLYLWLGTCDLTVKQHDGLIELKSRDKSSANDLIKQFRDIYTFLRGFPTVEPVLLELPPYSIYEYNKHKGREDTKYRDDDKILHEHIRIVNTFVRETNLIYRRESPRFSLDIENCRRDRYKKPRYIFRFSTFYYDGIHPISELARLWLLRICQKVSQDCA</sequence>